<evidence type="ECO:0000313" key="1">
    <source>
        <dbReference type="EMBL" id="KAG5522577.1"/>
    </source>
</evidence>
<proteinExistence type="predicted"/>
<sequence length="127" mass="14006">MHHLPLITPIADLKVATLASGKNQSELDQEPFWFSFEGIQPLRLTRVFTYQYPGGMPNASETKPCAVPTNHDSDHEHLLLTVSSSSAQKCYYSLFVVTCFALVVTDVVASNKVLFDDKPLIPLAVQG</sequence>
<protein>
    <submittedName>
        <fullName evidence="1">Uncharacterized protein</fullName>
    </submittedName>
</protein>
<gene>
    <name evidence="1" type="ORF">RHGRI_034662</name>
</gene>
<dbReference type="EMBL" id="JACTNZ010000012">
    <property type="protein sequence ID" value="KAG5522577.1"/>
    <property type="molecule type" value="Genomic_DNA"/>
</dbReference>
<accession>A0AAV6I2D4</accession>
<dbReference type="AlphaFoldDB" id="A0AAV6I2D4"/>
<organism evidence="1 2">
    <name type="scientific">Rhododendron griersonianum</name>
    <dbReference type="NCBI Taxonomy" id="479676"/>
    <lineage>
        <taxon>Eukaryota</taxon>
        <taxon>Viridiplantae</taxon>
        <taxon>Streptophyta</taxon>
        <taxon>Embryophyta</taxon>
        <taxon>Tracheophyta</taxon>
        <taxon>Spermatophyta</taxon>
        <taxon>Magnoliopsida</taxon>
        <taxon>eudicotyledons</taxon>
        <taxon>Gunneridae</taxon>
        <taxon>Pentapetalae</taxon>
        <taxon>asterids</taxon>
        <taxon>Ericales</taxon>
        <taxon>Ericaceae</taxon>
        <taxon>Ericoideae</taxon>
        <taxon>Rhodoreae</taxon>
        <taxon>Rhododendron</taxon>
    </lineage>
</organism>
<name>A0AAV6I2D4_9ERIC</name>
<keyword evidence="2" id="KW-1185">Reference proteome</keyword>
<evidence type="ECO:0000313" key="2">
    <source>
        <dbReference type="Proteomes" id="UP000823749"/>
    </source>
</evidence>
<reference evidence="1" key="1">
    <citation type="submission" date="2020-08" db="EMBL/GenBank/DDBJ databases">
        <title>Plant Genome Project.</title>
        <authorList>
            <person name="Zhang R.-G."/>
        </authorList>
    </citation>
    <scope>NUCLEOTIDE SEQUENCE</scope>
    <source>
        <strain evidence="1">WSP0</strain>
        <tissue evidence="1">Leaf</tissue>
    </source>
</reference>
<comment type="caution">
    <text evidence="1">The sequence shown here is derived from an EMBL/GenBank/DDBJ whole genome shotgun (WGS) entry which is preliminary data.</text>
</comment>
<dbReference type="Proteomes" id="UP000823749">
    <property type="component" value="Chromosome 12"/>
</dbReference>